<comment type="caution">
    <text evidence="2">The sequence shown here is derived from an EMBL/GenBank/DDBJ whole genome shotgun (WGS) entry which is preliminary data.</text>
</comment>
<feature type="compositionally biased region" description="Low complexity" evidence="1">
    <location>
        <begin position="171"/>
        <end position="183"/>
    </location>
</feature>
<feature type="region of interest" description="Disordered" evidence="1">
    <location>
        <begin position="386"/>
        <end position="429"/>
    </location>
</feature>
<accession>A0ABD3SPM2</accession>
<evidence type="ECO:0000313" key="2">
    <source>
        <dbReference type="EMBL" id="KAL3826547.1"/>
    </source>
</evidence>
<reference evidence="2 3" key="1">
    <citation type="submission" date="2024-10" db="EMBL/GenBank/DDBJ databases">
        <title>Updated reference genomes for cyclostephanoid diatoms.</title>
        <authorList>
            <person name="Roberts W.R."/>
            <person name="Alverson A.J."/>
        </authorList>
    </citation>
    <scope>NUCLEOTIDE SEQUENCE [LARGE SCALE GENOMIC DNA]</scope>
    <source>
        <strain evidence="2 3">AJA228-03</strain>
    </source>
</reference>
<feature type="region of interest" description="Disordered" evidence="1">
    <location>
        <begin position="165"/>
        <end position="268"/>
    </location>
</feature>
<feature type="compositionally biased region" description="Basic and acidic residues" evidence="1">
    <location>
        <begin position="419"/>
        <end position="429"/>
    </location>
</feature>
<feature type="compositionally biased region" description="Basic and acidic residues" evidence="1">
    <location>
        <begin position="184"/>
        <end position="253"/>
    </location>
</feature>
<proteinExistence type="predicted"/>
<dbReference type="EMBL" id="JALLPB020000019">
    <property type="protein sequence ID" value="KAL3826547.1"/>
    <property type="molecule type" value="Genomic_DNA"/>
</dbReference>
<sequence length="446" mass="46900">MVRPDEDDHPHTHNTRIAYTIGSIISLSKIMTPTPKVTALLLGLLAASPTCDSFALAPGPRLLQQQRRRVVSVGLSLNRHDEDASIADGWRKASGAAASFLTGMGIMVQLALADPTAAVAPIDSGIVANAQSSSILLSIGAPSFGGGASFETLDFSLPSYDAATSGGDITKSSSSPAPSAAASKIDDSAAKAAAKEEREASRRAEADAREAQKKADEAAAKDAAEKAAAKEAAKEERKAAEREKQRLAVERQKAAAAQTIDVPSPSPKIDVTVVPATPKVVDAVSPGPGVSLPEFRIPDAPKVDVPSFTMPKVDMPKVDMPKVDMPSFTMPKVDVPDVPKFALPKVDLPAAPKYDLDVPKFDMPSRVPAVVDENLEPQEVRDARAAEKNAAFKEAKDEARAAERAAKAAQERAQNAKKAFKDAKGEACKTRPGGKLLCLRGFGIGY</sequence>
<dbReference type="Proteomes" id="UP001530377">
    <property type="component" value="Unassembled WGS sequence"/>
</dbReference>
<evidence type="ECO:0000256" key="1">
    <source>
        <dbReference type="SAM" id="MobiDB-lite"/>
    </source>
</evidence>
<organism evidence="2 3">
    <name type="scientific">Cyclostephanos tholiformis</name>
    <dbReference type="NCBI Taxonomy" id="382380"/>
    <lineage>
        <taxon>Eukaryota</taxon>
        <taxon>Sar</taxon>
        <taxon>Stramenopiles</taxon>
        <taxon>Ochrophyta</taxon>
        <taxon>Bacillariophyta</taxon>
        <taxon>Coscinodiscophyceae</taxon>
        <taxon>Thalassiosirophycidae</taxon>
        <taxon>Stephanodiscales</taxon>
        <taxon>Stephanodiscaceae</taxon>
        <taxon>Cyclostephanos</taxon>
    </lineage>
</organism>
<protein>
    <submittedName>
        <fullName evidence="2">Uncharacterized protein</fullName>
    </submittedName>
</protein>
<name>A0ABD3SPM2_9STRA</name>
<keyword evidence="3" id="KW-1185">Reference proteome</keyword>
<dbReference type="AlphaFoldDB" id="A0ABD3SPM2"/>
<feature type="region of interest" description="Disordered" evidence="1">
    <location>
        <begin position="280"/>
        <end position="318"/>
    </location>
</feature>
<feature type="compositionally biased region" description="Basic and acidic residues" evidence="1">
    <location>
        <begin position="386"/>
        <end position="410"/>
    </location>
</feature>
<gene>
    <name evidence="2" type="ORF">ACHAXA_003611</name>
</gene>
<evidence type="ECO:0000313" key="3">
    <source>
        <dbReference type="Proteomes" id="UP001530377"/>
    </source>
</evidence>